<dbReference type="AlphaFoldDB" id="A0A2A9PHN7"/>
<reference evidence="2 3" key="2">
    <citation type="journal article" date="2017" name="Sci. Rep.">
        <title>Ant-infecting Ophiocordyceps genomes reveal a high diversity of potential behavioral manipulation genes and a possible major role for enterotoxins.</title>
        <authorList>
            <person name="de Bekker C."/>
            <person name="Ohm R.A."/>
            <person name="Evans H.C."/>
            <person name="Brachmann A."/>
            <person name="Hughes D.P."/>
        </authorList>
    </citation>
    <scope>NUCLEOTIDE SEQUENCE [LARGE SCALE GENOMIC DNA]</scope>
    <source>
        <strain evidence="2 3">SC16a</strain>
    </source>
</reference>
<dbReference type="PANTHER" id="PTHR35567">
    <property type="entry name" value="MALATE DEHYDROGENASE (AFU_ORTHOLOGUE AFUA_2G13800)"/>
    <property type="match status" value="1"/>
</dbReference>
<feature type="chain" id="PRO_5012270374" description="Malate dehydrogenase" evidence="1">
    <location>
        <begin position="20"/>
        <end position="265"/>
    </location>
</feature>
<evidence type="ECO:0008006" key="4">
    <source>
        <dbReference type="Google" id="ProtNLM"/>
    </source>
</evidence>
<keyword evidence="3" id="KW-1185">Reference proteome</keyword>
<dbReference type="PANTHER" id="PTHR35567:SF3">
    <property type="entry name" value="MALATE DEHYDROGENASE"/>
    <property type="match status" value="1"/>
</dbReference>
<keyword evidence="1" id="KW-0732">Signal</keyword>
<evidence type="ECO:0000256" key="1">
    <source>
        <dbReference type="SAM" id="SignalP"/>
    </source>
</evidence>
<accession>A0A2A9PHN7</accession>
<sequence length="265" mass="27672">MIMSSSPLLALALTALVQTVPSYAAATGPLLPQTGTGQQLPSPPPGVVLKHIALGFGIQNYTCDKAGQPAVATGALAMLYDVTTLYPGQGRASLSRAEFDNLTAKVLSTAHVPINVHHNHHHHHHHEPDTDVDACVVDSAAAYATRPDGHPFPPDAALSVDGIPQPLPFLGHHYFDADGVPVFRLDGGRTDMPAAKVAAVQPPAAAYPGPDGTGAVAWLLLRRKHGAVGVKYVYRVLTAGGASHGCARAPADDSSSYAATYWFYG</sequence>
<name>A0A2A9PHN7_OPHUN</name>
<evidence type="ECO:0000313" key="2">
    <source>
        <dbReference type="EMBL" id="PFH60397.1"/>
    </source>
</evidence>
<dbReference type="OrthoDB" id="1859733at2759"/>
<dbReference type="EMBL" id="LAZP02000132">
    <property type="protein sequence ID" value="PFH60397.1"/>
    <property type="molecule type" value="Genomic_DNA"/>
</dbReference>
<dbReference type="Pfam" id="PF11937">
    <property type="entry name" value="DUF3455"/>
    <property type="match status" value="1"/>
</dbReference>
<dbReference type="InterPro" id="IPR021851">
    <property type="entry name" value="DUF3455"/>
</dbReference>
<evidence type="ECO:0000313" key="3">
    <source>
        <dbReference type="Proteomes" id="UP000037136"/>
    </source>
</evidence>
<proteinExistence type="predicted"/>
<dbReference type="Proteomes" id="UP000037136">
    <property type="component" value="Unassembled WGS sequence"/>
</dbReference>
<gene>
    <name evidence="2" type="ORF">XA68_11060</name>
</gene>
<protein>
    <recommendedName>
        <fullName evidence="4">Malate dehydrogenase</fullName>
    </recommendedName>
</protein>
<reference evidence="2 3" key="1">
    <citation type="journal article" date="2015" name="BMC Genomics">
        <title>Gene expression during zombie ant biting behavior reflects the complexity underlying fungal parasitic behavioral manipulation.</title>
        <authorList>
            <person name="de Bekker C."/>
            <person name="Ohm R.A."/>
            <person name="Loreto R.G."/>
            <person name="Sebastian A."/>
            <person name="Albert I."/>
            <person name="Merrow M."/>
            <person name="Brachmann A."/>
            <person name="Hughes D.P."/>
        </authorList>
    </citation>
    <scope>NUCLEOTIDE SEQUENCE [LARGE SCALE GENOMIC DNA]</scope>
    <source>
        <strain evidence="2 3">SC16a</strain>
    </source>
</reference>
<comment type="caution">
    <text evidence="2">The sequence shown here is derived from an EMBL/GenBank/DDBJ whole genome shotgun (WGS) entry which is preliminary data.</text>
</comment>
<organism evidence="2 3">
    <name type="scientific">Ophiocordyceps unilateralis</name>
    <name type="common">Zombie-ant fungus</name>
    <name type="synonym">Torrubia unilateralis</name>
    <dbReference type="NCBI Taxonomy" id="268505"/>
    <lineage>
        <taxon>Eukaryota</taxon>
        <taxon>Fungi</taxon>
        <taxon>Dikarya</taxon>
        <taxon>Ascomycota</taxon>
        <taxon>Pezizomycotina</taxon>
        <taxon>Sordariomycetes</taxon>
        <taxon>Hypocreomycetidae</taxon>
        <taxon>Hypocreales</taxon>
        <taxon>Ophiocordycipitaceae</taxon>
        <taxon>Ophiocordyceps</taxon>
    </lineage>
</organism>
<feature type="signal peptide" evidence="1">
    <location>
        <begin position="1"/>
        <end position="19"/>
    </location>
</feature>